<dbReference type="Proteomes" id="UP001152172">
    <property type="component" value="Unassembled WGS sequence"/>
</dbReference>
<evidence type="ECO:0000313" key="3">
    <source>
        <dbReference type="EMBL" id="MCZ8535405.1"/>
    </source>
</evidence>
<evidence type="ECO:0000259" key="1">
    <source>
        <dbReference type="Pfam" id="PF08874"/>
    </source>
</evidence>
<reference evidence="3" key="1">
    <citation type="submission" date="2022-05" db="EMBL/GenBank/DDBJ databases">
        <authorList>
            <person name="Colautti A."/>
            <person name="Iacumin L."/>
        </authorList>
    </citation>
    <scope>NUCLEOTIDE SEQUENCE</scope>
    <source>
        <strain evidence="3">DSM 30747</strain>
    </source>
</reference>
<organism evidence="3 4">
    <name type="scientific">Psychrobacillus psychrodurans</name>
    <dbReference type="NCBI Taxonomy" id="126157"/>
    <lineage>
        <taxon>Bacteria</taxon>
        <taxon>Bacillati</taxon>
        <taxon>Bacillota</taxon>
        <taxon>Bacilli</taxon>
        <taxon>Bacillales</taxon>
        <taxon>Bacillaceae</taxon>
        <taxon>Psychrobacillus</taxon>
    </lineage>
</organism>
<protein>
    <submittedName>
        <fullName evidence="3">DUF1835 domain-containing protein</fullName>
    </submittedName>
</protein>
<keyword evidence="4" id="KW-1185">Reference proteome</keyword>
<name>A0A9X3LD34_9BACI</name>
<dbReference type="InterPro" id="IPR014973">
    <property type="entry name" value="DUF1835"/>
</dbReference>
<dbReference type="Pfam" id="PF12395">
    <property type="entry name" value="DUF3658"/>
    <property type="match status" value="1"/>
</dbReference>
<comment type="caution">
    <text evidence="3">The sequence shown here is derived from an EMBL/GenBank/DDBJ whole genome shotgun (WGS) entry which is preliminary data.</text>
</comment>
<evidence type="ECO:0000313" key="4">
    <source>
        <dbReference type="Proteomes" id="UP001152172"/>
    </source>
</evidence>
<dbReference type="InterPro" id="IPR022123">
    <property type="entry name" value="DUF3658"/>
</dbReference>
<feature type="domain" description="DUF1835" evidence="1">
    <location>
        <begin position="71"/>
        <end position="193"/>
    </location>
</feature>
<dbReference type="EMBL" id="JAMKBI010000021">
    <property type="protein sequence ID" value="MCZ8535405.1"/>
    <property type="molecule type" value="Genomic_DNA"/>
</dbReference>
<feature type="domain" description="DUF3658" evidence="2">
    <location>
        <begin position="233"/>
        <end position="340"/>
    </location>
</feature>
<dbReference type="RefSeq" id="WP_269923376.1">
    <property type="nucleotide sequence ID" value="NZ_JAMKBI010000021.1"/>
</dbReference>
<proteinExistence type="predicted"/>
<evidence type="ECO:0000259" key="2">
    <source>
        <dbReference type="Pfam" id="PF12395"/>
    </source>
</evidence>
<dbReference type="Pfam" id="PF08874">
    <property type="entry name" value="DUF1835"/>
    <property type="match status" value="1"/>
</dbReference>
<accession>A0A9X3LD34</accession>
<gene>
    <name evidence="3" type="ORF">M9R61_19065</name>
</gene>
<dbReference type="AlphaFoldDB" id="A0A9X3LD34"/>
<sequence>MVNELKELVKKLSEDEVKFFLFQILLRINMVEETKYSDEQFIEDLKKIYKDFLNYKSTKITNENENDYKVVHIIFGDSPSGSLKMVLRDMELQITEKVISFSDLFSIGPVWKLHEEIGLTKRYEWLKNHINIDEEVMDKYQVNFNNSIININAIPQNVPIKIWIGDNSHEQTALRYVLHLLRKKTNNIILIDTTTNYKNQFHISEIEYLPLHTGEIAPEKLRLIYEKSSVVIPLSQEERKKFENQWEELSTKHQVLRIWTNKEICSVDEDFYDDYIINTVRNMHNEVKSKDFMKSARVIGEVIGNLNQYIGDQFVEYRVRHLIMNGVFEIVGIPKAMRFYSVKLR</sequence>